<keyword evidence="5 7" id="KW-1133">Transmembrane helix</keyword>
<comment type="caution">
    <text evidence="9">The sequence shown here is derived from an EMBL/GenBank/DDBJ whole genome shotgun (WGS) entry which is preliminary data.</text>
</comment>
<dbReference type="InterPro" id="IPR051605">
    <property type="entry name" value="CstA"/>
</dbReference>
<gene>
    <name evidence="9" type="ORF">MNODULE_03005</name>
</gene>
<feature type="transmembrane region" description="Helical" evidence="7">
    <location>
        <begin position="85"/>
        <end position="107"/>
    </location>
</feature>
<dbReference type="AlphaFoldDB" id="A0A7X6I9I7"/>
<keyword evidence="3" id="KW-1003">Cell membrane</keyword>
<evidence type="ECO:0000256" key="2">
    <source>
        <dbReference type="ARBA" id="ARBA00007755"/>
    </source>
</evidence>
<organism evidence="9 10">
    <name type="scientific">Candidatus Manganitrophus noduliformans</name>
    <dbReference type="NCBI Taxonomy" id="2606439"/>
    <lineage>
        <taxon>Bacteria</taxon>
        <taxon>Pseudomonadati</taxon>
        <taxon>Nitrospirota</taxon>
        <taxon>Nitrospiria</taxon>
        <taxon>Candidatus Troglogloeales</taxon>
        <taxon>Candidatus Manganitrophaceae</taxon>
        <taxon>Candidatus Manganitrophus</taxon>
    </lineage>
</organism>
<dbReference type="PANTHER" id="PTHR30252">
    <property type="entry name" value="INNER MEMBRANE PEPTIDE TRANSPORTER"/>
    <property type="match status" value="1"/>
</dbReference>
<protein>
    <submittedName>
        <fullName evidence="9">Carbon starvation protein A</fullName>
    </submittedName>
</protein>
<dbReference type="GO" id="GO:0005886">
    <property type="term" value="C:plasma membrane"/>
    <property type="evidence" value="ECO:0007669"/>
    <property type="project" value="UniProtKB-SubCell"/>
</dbReference>
<comment type="similarity">
    <text evidence="2">Belongs to the peptide transporter carbon starvation (CstA) (TC 2.A.114) family.</text>
</comment>
<dbReference type="EMBL" id="VTOW01000001">
    <property type="protein sequence ID" value="NKE69716.1"/>
    <property type="molecule type" value="Genomic_DNA"/>
</dbReference>
<feature type="transmembrane region" description="Helical" evidence="7">
    <location>
        <begin position="480"/>
        <end position="505"/>
    </location>
</feature>
<evidence type="ECO:0000256" key="7">
    <source>
        <dbReference type="SAM" id="Phobius"/>
    </source>
</evidence>
<feature type="transmembrane region" description="Helical" evidence="7">
    <location>
        <begin position="128"/>
        <end position="148"/>
    </location>
</feature>
<feature type="transmembrane region" description="Helical" evidence="7">
    <location>
        <begin position="291"/>
        <end position="311"/>
    </location>
</feature>
<feature type="transmembrane region" description="Helical" evidence="7">
    <location>
        <begin position="373"/>
        <end position="400"/>
    </location>
</feature>
<evidence type="ECO:0000313" key="9">
    <source>
        <dbReference type="EMBL" id="NKE69716.1"/>
    </source>
</evidence>
<dbReference type="InterPro" id="IPR003706">
    <property type="entry name" value="CstA_N"/>
</dbReference>
<reference evidence="9 10" key="1">
    <citation type="journal article" date="2020" name="Nature">
        <title>Bacterial chemolithoautotrophy via manganese oxidation.</title>
        <authorList>
            <person name="Yu H."/>
            <person name="Leadbetter J.R."/>
        </authorList>
    </citation>
    <scope>NUCLEOTIDE SEQUENCE [LARGE SCALE GENOMIC DNA]</scope>
    <source>
        <strain evidence="9 10">Mn-1</strain>
    </source>
</reference>
<feature type="domain" description="CstA N-terminal" evidence="8">
    <location>
        <begin position="5"/>
        <end position="352"/>
    </location>
</feature>
<evidence type="ECO:0000313" key="10">
    <source>
        <dbReference type="Proteomes" id="UP000534783"/>
    </source>
</evidence>
<evidence type="ECO:0000256" key="1">
    <source>
        <dbReference type="ARBA" id="ARBA00004651"/>
    </source>
</evidence>
<name>A0A7X6I9I7_9BACT</name>
<evidence type="ECO:0000259" key="8">
    <source>
        <dbReference type="Pfam" id="PF02554"/>
    </source>
</evidence>
<dbReference type="Pfam" id="PF02554">
    <property type="entry name" value="CstA"/>
    <property type="match status" value="2"/>
</dbReference>
<feature type="transmembrane region" description="Helical" evidence="7">
    <location>
        <begin position="252"/>
        <end position="271"/>
    </location>
</feature>
<feature type="transmembrane region" description="Helical" evidence="7">
    <location>
        <begin position="226"/>
        <end position="245"/>
    </location>
</feature>
<dbReference type="GO" id="GO:0009267">
    <property type="term" value="P:cellular response to starvation"/>
    <property type="evidence" value="ECO:0007669"/>
    <property type="project" value="InterPro"/>
</dbReference>
<feature type="transmembrane region" description="Helical" evidence="7">
    <location>
        <begin position="194"/>
        <end position="214"/>
    </location>
</feature>
<proteinExistence type="inferred from homology"/>
<keyword evidence="6 7" id="KW-0472">Membrane</keyword>
<keyword evidence="10" id="KW-1185">Reference proteome</keyword>
<evidence type="ECO:0000256" key="5">
    <source>
        <dbReference type="ARBA" id="ARBA00022989"/>
    </source>
</evidence>
<feature type="transmembrane region" description="Helical" evidence="7">
    <location>
        <begin position="517"/>
        <end position="534"/>
    </location>
</feature>
<sequence>MSILTIALIVIALFSIAYRLYGRFLRQEFKLDNRQPTPASIVNDGVDYVPTRLPILLAQHFSSIAAAGPIVGPILAGLWFGWLPALLWIIFGNIFIGAMHDFANLTASLRHKARSIAEVVKENMSQRAYLLFLLFIWLSLVYVIVAFTDLTASTFVSAEYGAGVASSSFLYLLLSIFLGLALTRWQWPLGRATAVALPLLLLIIWGGQAIPLSLPASIFSNPTKGWDVIILVYCFFASILPLWVLLQPRGYLGGYFLYAALGVGMIGLFFGGYTAEYPAFIGFHNAKGAPLFPILFITVACGACSGFHGLVCSGTTSKQLAKEEDAGPVGYGGMLLEGLVAVIALATVMMFPAGDAALKKGPTEIYAGGLARFANLLGIPMEVAMSFGLLAFATFVYDTLDVATRLGRYILQELTGWEGSAGRIGATLATLALPLFFLMTTQEAAYLKFWPIFGASNQLLAALSLLGISVWLIKSGKNPLYALLPMLFVLTMTLWSLGLFVAPWLQGWTAGPFQIEAIPIVALILIAITLLLLIEAYQTVARHKSAGKPVPSSAR</sequence>
<keyword evidence="4 7" id="KW-0812">Transmembrane</keyword>
<evidence type="ECO:0000256" key="3">
    <source>
        <dbReference type="ARBA" id="ARBA00022475"/>
    </source>
</evidence>
<evidence type="ECO:0000256" key="6">
    <source>
        <dbReference type="ARBA" id="ARBA00023136"/>
    </source>
</evidence>
<dbReference type="PANTHER" id="PTHR30252:SF0">
    <property type="entry name" value="PEPTIDE TRANSPORTER CSTA"/>
    <property type="match status" value="1"/>
</dbReference>
<feature type="domain" description="CstA N-terminal" evidence="8">
    <location>
        <begin position="357"/>
        <end position="496"/>
    </location>
</feature>
<comment type="subcellular location">
    <subcellularLocation>
        <location evidence="1">Cell membrane</location>
        <topology evidence="1">Multi-pass membrane protein</topology>
    </subcellularLocation>
</comment>
<feature type="transmembrane region" description="Helical" evidence="7">
    <location>
        <begin position="160"/>
        <end position="182"/>
    </location>
</feature>
<evidence type="ECO:0000256" key="4">
    <source>
        <dbReference type="ARBA" id="ARBA00022692"/>
    </source>
</evidence>
<feature type="transmembrane region" description="Helical" evidence="7">
    <location>
        <begin position="452"/>
        <end position="473"/>
    </location>
</feature>
<feature type="transmembrane region" description="Helical" evidence="7">
    <location>
        <begin position="331"/>
        <end position="353"/>
    </location>
</feature>
<feature type="transmembrane region" description="Helical" evidence="7">
    <location>
        <begin position="421"/>
        <end position="440"/>
    </location>
</feature>
<accession>A0A7X6I9I7</accession>
<dbReference type="Proteomes" id="UP000534783">
    <property type="component" value="Unassembled WGS sequence"/>
</dbReference>